<dbReference type="AlphaFoldDB" id="A0A7J7M181"/>
<reference evidence="2 3" key="1">
    <citation type="journal article" date="2020" name="IScience">
        <title>Genome Sequencing of the Endangered Kingdonia uniflora (Circaeasteraceae, Ranunculales) Reveals Potential Mechanisms of Evolutionary Specialization.</title>
        <authorList>
            <person name="Sun Y."/>
            <person name="Deng T."/>
            <person name="Zhang A."/>
            <person name="Moore M.J."/>
            <person name="Landis J.B."/>
            <person name="Lin N."/>
            <person name="Zhang H."/>
            <person name="Zhang X."/>
            <person name="Huang J."/>
            <person name="Zhang X."/>
            <person name="Sun H."/>
            <person name="Wang H."/>
        </authorList>
    </citation>
    <scope>NUCLEOTIDE SEQUENCE [LARGE SCALE GENOMIC DNA]</scope>
    <source>
        <strain evidence="2">TB1705</strain>
        <tissue evidence="2">Leaf</tissue>
    </source>
</reference>
<feature type="region of interest" description="Disordered" evidence="1">
    <location>
        <begin position="149"/>
        <end position="193"/>
    </location>
</feature>
<feature type="compositionally biased region" description="Polar residues" evidence="1">
    <location>
        <begin position="160"/>
        <end position="188"/>
    </location>
</feature>
<dbReference type="OrthoDB" id="2018352at2759"/>
<evidence type="ECO:0000256" key="1">
    <source>
        <dbReference type="SAM" id="MobiDB-lite"/>
    </source>
</evidence>
<dbReference type="Proteomes" id="UP000541444">
    <property type="component" value="Unassembled WGS sequence"/>
</dbReference>
<evidence type="ECO:0000313" key="3">
    <source>
        <dbReference type="Proteomes" id="UP000541444"/>
    </source>
</evidence>
<dbReference type="PANTHER" id="PTHR35998">
    <property type="entry name" value="OS02G0127900 PROTEIN"/>
    <property type="match status" value="1"/>
</dbReference>
<protein>
    <submittedName>
        <fullName evidence="2">Uncharacterized protein</fullName>
    </submittedName>
</protein>
<name>A0A7J7M181_9MAGN</name>
<sequence length="262" mass="30207">MVLWEITLGTAYFLGLRRSYRLALKLQRRYIEHPKIKRFLYGFKYHRVNPGMCLLNQVELDIRNIKVTEKAFDVEMVLKGSCVPFLPSLSLFLLFFDYSLVSRRTRAGFDVALRVHRNIQQRDLEVGRNFRNWILRLLDRMKPSAQIRGDVPKLPPPVIGNTTKQVSSATNRKSPGTTTSKSNFTSPDPKSGDHVFLSPMNAKSKLFATKANTVPSYPASMNSYYRNLCICGPEMSRSLNYERGRHEGGVVRKDIMQWMLRN</sequence>
<evidence type="ECO:0000313" key="2">
    <source>
        <dbReference type="EMBL" id="KAF6148538.1"/>
    </source>
</evidence>
<dbReference type="EMBL" id="JACGCM010001844">
    <property type="protein sequence ID" value="KAF6148538.1"/>
    <property type="molecule type" value="Genomic_DNA"/>
</dbReference>
<accession>A0A7J7M181</accession>
<gene>
    <name evidence="2" type="ORF">GIB67_042497</name>
</gene>
<organism evidence="2 3">
    <name type="scientific">Kingdonia uniflora</name>
    <dbReference type="NCBI Taxonomy" id="39325"/>
    <lineage>
        <taxon>Eukaryota</taxon>
        <taxon>Viridiplantae</taxon>
        <taxon>Streptophyta</taxon>
        <taxon>Embryophyta</taxon>
        <taxon>Tracheophyta</taxon>
        <taxon>Spermatophyta</taxon>
        <taxon>Magnoliopsida</taxon>
        <taxon>Ranunculales</taxon>
        <taxon>Circaeasteraceae</taxon>
        <taxon>Kingdonia</taxon>
    </lineage>
</organism>
<keyword evidence="3" id="KW-1185">Reference proteome</keyword>
<comment type="caution">
    <text evidence="2">The sequence shown here is derived from an EMBL/GenBank/DDBJ whole genome shotgun (WGS) entry which is preliminary data.</text>
</comment>
<proteinExistence type="predicted"/>
<dbReference type="PANTHER" id="PTHR35998:SF1">
    <property type="entry name" value="OS02G0127900 PROTEIN"/>
    <property type="match status" value="1"/>
</dbReference>